<accession>A0A944MEJ2</accession>
<proteinExistence type="predicted"/>
<dbReference type="CDD" id="cd00038">
    <property type="entry name" value="CAP_ED"/>
    <property type="match status" value="2"/>
</dbReference>
<feature type="domain" description="Cyclic nucleotide-binding" evidence="2">
    <location>
        <begin position="302"/>
        <end position="412"/>
    </location>
</feature>
<evidence type="ECO:0000256" key="1">
    <source>
        <dbReference type="SAM" id="Phobius"/>
    </source>
</evidence>
<name>A0A944MEJ2_9GAMM</name>
<feature type="transmembrane region" description="Helical" evidence="1">
    <location>
        <begin position="530"/>
        <end position="552"/>
    </location>
</feature>
<evidence type="ECO:0000313" key="3">
    <source>
        <dbReference type="EMBL" id="MBT2990413.1"/>
    </source>
</evidence>
<organism evidence="3 4">
    <name type="scientific">Candidatus Thiodiazotropha taylori</name>
    <dbReference type="NCBI Taxonomy" id="2792791"/>
    <lineage>
        <taxon>Bacteria</taxon>
        <taxon>Pseudomonadati</taxon>
        <taxon>Pseudomonadota</taxon>
        <taxon>Gammaproteobacteria</taxon>
        <taxon>Chromatiales</taxon>
        <taxon>Sedimenticolaceae</taxon>
        <taxon>Candidatus Thiodiazotropha</taxon>
    </lineage>
</organism>
<dbReference type="GO" id="GO:0005829">
    <property type="term" value="C:cytosol"/>
    <property type="evidence" value="ECO:0007669"/>
    <property type="project" value="TreeGrafter"/>
</dbReference>
<dbReference type="AlphaFoldDB" id="A0A944MEJ2"/>
<sequence>MFESMVLTAFVIGLISASSLPMGAITAAFWRPSDRVTAMLMAFGGGALLAALTIDLVASSVEEGHFYALAFGAVLGGLLFISLNQMVNDYGGFLRKASTTIYHLRRKQHQQIRQIVSRIHQVRLFHDLPTADFKAIAPSVRSISYRKGEAVYRKGDPPDCFYIIDQGRIELVDPTAPDRRVELLERYGVFGWHACLTAAPNAFNAIAAADTTVWSIPRHAIETLLLNSPHFQQEVHLLLRSGTLTGYLETHHGMSGDAAEAWSDRAARELIQRGVLPAAIELERKSQPAMQAYPFLKRLPPFLQDLPLEAQEILCRKLIHKHYDQGDTCYHQHTRSDRAFIVEQGAVNLIDPATPLRKTLVLGENDCFGFYSMLTGAGHTATAVASRDSWVWELRRSDFLALVKSAPLIAQRFRAFLQQGEAARYLESRHLNGEQAARWSREAIRNIDNGTAPPLAAEIALEVRSNHAAPLAIWLGITLDGIPESLVIGSSLINSNISLSLIAGLFLSNYPEALSSSNGMREQGFKFHRILLMWSSLMLLTGIGAALGNIFFINAPPAIFALVEGIAAGAMLTMIAETMLPEAYFKGGSVVGMSTLSGFLVAIFFKTLETV</sequence>
<feature type="domain" description="Cyclic nucleotide-binding" evidence="2">
    <location>
        <begin position="124"/>
        <end position="225"/>
    </location>
</feature>
<dbReference type="InterPro" id="IPR014710">
    <property type="entry name" value="RmlC-like_jellyroll"/>
</dbReference>
<dbReference type="SUPFAM" id="SSF51206">
    <property type="entry name" value="cAMP-binding domain-like"/>
    <property type="match status" value="2"/>
</dbReference>
<dbReference type="PANTHER" id="PTHR24567">
    <property type="entry name" value="CRP FAMILY TRANSCRIPTIONAL REGULATORY PROTEIN"/>
    <property type="match status" value="1"/>
</dbReference>
<keyword evidence="1" id="KW-0812">Transmembrane</keyword>
<feature type="transmembrane region" description="Helical" evidence="1">
    <location>
        <begin position="583"/>
        <end position="605"/>
    </location>
</feature>
<feature type="transmembrane region" description="Helical" evidence="1">
    <location>
        <begin position="36"/>
        <end position="54"/>
    </location>
</feature>
<keyword evidence="1" id="KW-0472">Membrane</keyword>
<feature type="transmembrane region" description="Helical" evidence="1">
    <location>
        <begin position="66"/>
        <end position="87"/>
    </location>
</feature>
<gene>
    <name evidence="3" type="ORF">KME65_15765</name>
</gene>
<comment type="caution">
    <text evidence="3">The sequence shown here is derived from an EMBL/GenBank/DDBJ whole genome shotgun (WGS) entry which is preliminary data.</text>
</comment>
<dbReference type="SMART" id="SM00100">
    <property type="entry name" value="cNMP"/>
    <property type="match status" value="2"/>
</dbReference>
<dbReference type="InterPro" id="IPR050397">
    <property type="entry name" value="Env_Response_Regulators"/>
</dbReference>
<evidence type="ECO:0000313" key="4">
    <source>
        <dbReference type="Proteomes" id="UP000770889"/>
    </source>
</evidence>
<dbReference type="EMBL" id="JAHHGM010000016">
    <property type="protein sequence ID" value="MBT2990413.1"/>
    <property type="molecule type" value="Genomic_DNA"/>
</dbReference>
<feature type="transmembrane region" description="Helical" evidence="1">
    <location>
        <begin position="558"/>
        <end position="576"/>
    </location>
</feature>
<dbReference type="Gene3D" id="2.60.120.10">
    <property type="entry name" value="Jelly Rolls"/>
    <property type="match status" value="2"/>
</dbReference>
<evidence type="ECO:0000259" key="2">
    <source>
        <dbReference type="PROSITE" id="PS50042"/>
    </source>
</evidence>
<dbReference type="Proteomes" id="UP000770889">
    <property type="component" value="Unassembled WGS sequence"/>
</dbReference>
<dbReference type="PROSITE" id="PS50042">
    <property type="entry name" value="CNMP_BINDING_3"/>
    <property type="match status" value="2"/>
</dbReference>
<dbReference type="Pfam" id="PF00027">
    <property type="entry name" value="cNMP_binding"/>
    <property type="match status" value="2"/>
</dbReference>
<dbReference type="PANTHER" id="PTHR24567:SF26">
    <property type="entry name" value="REGULATORY PROTEIN YEIL"/>
    <property type="match status" value="1"/>
</dbReference>
<dbReference type="InterPro" id="IPR018490">
    <property type="entry name" value="cNMP-bd_dom_sf"/>
</dbReference>
<dbReference type="GO" id="GO:0003700">
    <property type="term" value="F:DNA-binding transcription factor activity"/>
    <property type="evidence" value="ECO:0007669"/>
    <property type="project" value="TreeGrafter"/>
</dbReference>
<dbReference type="InterPro" id="IPR000595">
    <property type="entry name" value="cNMP-bd_dom"/>
</dbReference>
<reference evidence="3 4" key="1">
    <citation type="submission" date="2021-05" db="EMBL/GenBank/DDBJ databases">
        <title>Genetic and Functional Diversity in Clade A Lucinid endosymbionts from the Bahamas.</title>
        <authorList>
            <person name="Giani N.M."/>
            <person name="Engel A.S."/>
            <person name="Campbell B.J."/>
        </authorList>
    </citation>
    <scope>NUCLEOTIDE SEQUENCE [LARGE SCALE GENOMIC DNA]</scope>
    <source>
        <strain evidence="3">LUC16012Gg_MoonRockCtena</strain>
    </source>
</reference>
<protein>
    <submittedName>
        <fullName evidence="3">Cyclic nucleotide-binding domain-containing protein</fullName>
    </submittedName>
</protein>
<keyword evidence="1" id="KW-1133">Transmembrane helix</keyword>
<feature type="transmembrane region" description="Helical" evidence="1">
    <location>
        <begin position="6"/>
        <end position="29"/>
    </location>
</feature>